<reference evidence="2" key="2">
    <citation type="journal article" date="2021" name="PeerJ">
        <title>Extensive microbial diversity within the chicken gut microbiome revealed by metagenomics and culture.</title>
        <authorList>
            <person name="Gilroy R."/>
            <person name="Ravi A."/>
            <person name="Getino M."/>
            <person name="Pursley I."/>
            <person name="Horton D.L."/>
            <person name="Alikhan N.F."/>
            <person name="Baker D."/>
            <person name="Gharbi K."/>
            <person name="Hall N."/>
            <person name="Watson M."/>
            <person name="Adriaenssens E.M."/>
            <person name="Foster-Nyarko E."/>
            <person name="Jarju S."/>
            <person name="Secka A."/>
            <person name="Antonio M."/>
            <person name="Oren A."/>
            <person name="Chaudhuri R.R."/>
            <person name="La Ragione R."/>
            <person name="Hildebrand F."/>
            <person name="Pallen M.J."/>
        </authorList>
    </citation>
    <scope>NUCLEOTIDE SEQUENCE</scope>
    <source>
        <strain evidence="2">2830</strain>
    </source>
</reference>
<proteinExistence type="predicted"/>
<name>A0A9D1HJ87_9FIRM</name>
<dbReference type="EMBL" id="DVMH01000015">
    <property type="protein sequence ID" value="HIU10099.1"/>
    <property type="molecule type" value="Genomic_DNA"/>
</dbReference>
<dbReference type="Pfam" id="PF14287">
    <property type="entry name" value="DUF4368"/>
    <property type="match status" value="1"/>
</dbReference>
<accession>A0A9D1HJ87</accession>
<sequence>MRYHFLAYICSEKDILKLVKFLILNTKEEGEKEDNRKYAKNQFLKAARKLEKLTPVILQELVEPIDVYHIQGAGKKQNQRIVIHCNFIGVLDVMVMDEYSENIVLDTCKGAAVKYITKSA</sequence>
<dbReference type="InterPro" id="IPR025378">
    <property type="entry name" value="DUF4368"/>
</dbReference>
<protein>
    <submittedName>
        <fullName evidence="2">DUF4368 domain-containing protein</fullName>
    </submittedName>
</protein>
<evidence type="ECO:0000259" key="1">
    <source>
        <dbReference type="Pfam" id="PF14287"/>
    </source>
</evidence>
<organism evidence="2 3">
    <name type="scientific">Candidatus Avidehalobacter gallistercoris</name>
    <dbReference type="NCBI Taxonomy" id="2840694"/>
    <lineage>
        <taxon>Bacteria</taxon>
        <taxon>Bacillati</taxon>
        <taxon>Bacillota</taxon>
        <taxon>Clostridia</taxon>
        <taxon>Eubacteriales</taxon>
        <taxon>Peptococcaceae</taxon>
        <taxon>Peptococcaceae incertae sedis</taxon>
        <taxon>Candidatus Avidehalobacter</taxon>
    </lineage>
</organism>
<reference evidence="2" key="1">
    <citation type="submission" date="2020-10" db="EMBL/GenBank/DDBJ databases">
        <authorList>
            <person name="Gilroy R."/>
        </authorList>
    </citation>
    <scope>NUCLEOTIDE SEQUENCE</scope>
    <source>
        <strain evidence="2">2830</strain>
    </source>
</reference>
<comment type="caution">
    <text evidence="2">The sequence shown here is derived from an EMBL/GenBank/DDBJ whole genome shotgun (WGS) entry which is preliminary data.</text>
</comment>
<gene>
    <name evidence="2" type="ORF">IAB00_02460</name>
</gene>
<dbReference type="Proteomes" id="UP000824124">
    <property type="component" value="Unassembled WGS sequence"/>
</dbReference>
<feature type="domain" description="DUF4368" evidence="1">
    <location>
        <begin position="39"/>
        <end position="91"/>
    </location>
</feature>
<evidence type="ECO:0000313" key="3">
    <source>
        <dbReference type="Proteomes" id="UP000824124"/>
    </source>
</evidence>
<dbReference type="AlphaFoldDB" id="A0A9D1HJ87"/>
<evidence type="ECO:0000313" key="2">
    <source>
        <dbReference type="EMBL" id="HIU10099.1"/>
    </source>
</evidence>